<dbReference type="InterPro" id="IPR020539">
    <property type="entry name" value="RNase_P_CS"/>
</dbReference>
<evidence type="ECO:0000256" key="4">
    <source>
        <dbReference type="ARBA" id="ARBA00022759"/>
    </source>
</evidence>
<dbReference type="PANTHER" id="PTHR33992">
    <property type="entry name" value="RIBONUCLEASE P PROTEIN COMPONENT"/>
    <property type="match status" value="1"/>
</dbReference>
<dbReference type="HAMAP" id="MF_00227">
    <property type="entry name" value="RNase_P"/>
    <property type="match status" value="1"/>
</dbReference>
<dbReference type="Pfam" id="PF00825">
    <property type="entry name" value="Ribonuclease_P"/>
    <property type="match status" value="1"/>
</dbReference>
<organism evidence="9 10">
    <name type="scientific">Candidatus Methylacidiphilum infernorum</name>
    <dbReference type="NCBI Taxonomy" id="511746"/>
    <lineage>
        <taxon>Bacteria</taxon>
        <taxon>Pseudomonadati</taxon>
        <taxon>Verrucomicrobiota</taxon>
        <taxon>Methylacidiphilae</taxon>
        <taxon>Methylacidiphilales</taxon>
        <taxon>Methylacidiphilaceae</taxon>
        <taxon>Methylacidiphilum (ex Ratnadevi et al. 2023)</taxon>
    </lineage>
</organism>
<sequence length="128" mass="15040">MAFRNPAVLNNKLPRKLTAKKKKEIALFFSKGKKFSSSFFILFLLPTEYKSFPKVFFAVSKKVNRACQRNLIKRRMREIFRQHPFFKLSPFAFGWIAKEKALKATFEELKTDMIKLGEKAMQGDKIKI</sequence>
<evidence type="ECO:0000256" key="3">
    <source>
        <dbReference type="ARBA" id="ARBA00022722"/>
    </source>
</evidence>
<evidence type="ECO:0000256" key="6">
    <source>
        <dbReference type="ARBA" id="ARBA00022884"/>
    </source>
</evidence>
<dbReference type="SUPFAM" id="SSF54211">
    <property type="entry name" value="Ribosomal protein S5 domain 2-like"/>
    <property type="match status" value="1"/>
</dbReference>
<evidence type="ECO:0000256" key="8">
    <source>
        <dbReference type="NCBIfam" id="TIGR00188"/>
    </source>
</evidence>
<dbReference type="PANTHER" id="PTHR33992:SF1">
    <property type="entry name" value="RIBONUCLEASE P PROTEIN COMPONENT"/>
    <property type="match status" value="1"/>
</dbReference>
<dbReference type="Proteomes" id="UP000663088">
    <property type="component" value="Chromosome"/>
</dbReference>
<evidence type="ECO:0000313" key="9">
    <source>
        <dbReference type="EMBL" id="QSR86672.1"/>
    </source>
</evidence>
<dbReference type="EC" id="3.1.26.5" evidence="7 8"/>
<dbReference type="GO" id="GO:0004526">
    <property type="term" value="F:ribonuclease P activity"/>
    <property type="evidence" value="ECO:0007669"/>
    <property type="project" value="UniProtKB-EC"/>
</dbReference>
<keyword evidence="3 7" id="KW-0540">Nuclease</keyword>
<dbReference type="RefSeq" id="WP_206846612.1">
    <property type="nucleotide sequence ID" value="NZ_CP065956.1"/>
</dbReference>
<comment type="catalytic activity">
    <reaction evidence="7">
        <text>Endonucleolytic cleavage of RNA, removing 5'-extranucleotides from tRNA precursor.</text>
        <dbReference type="EC" id="3.1.26.5"/>
    </reaction>
</comment>
<dbReference type="EMBL" id="CP065956">
    <property type="protein sequence ID" value="QSR86672.1"/>
    <property type="molecule type" value="Genomic_DNA"/>
</dbReference>
<dbReference type="InterPro" id="IPR020568">
    <property type="entry name" value="Ribosomal_Su5_D2-typ_SF"/>
</dbReference>
<dbReference type="NCBIfam" id="TIGR00188">
    <property type="entry name" value="rnpA"/>
    <property type="match status" value="1"/>
</dbReference>
<dbReference type="InterPro" id="IPR000100">
    <property type="entry name" value="RNase_P"/>
</dbReference>
<dbReference type="InterPro" id="IPR014721">
    <property type="entry name" value="Ribsml_uS5_D2-typ_fold_subgr"/>
</dbReference>
<gene>
    <name evidence="7 9" type="primary">rnpA</name>
    <name evidence="9" type="ORF">EM20IM_09365</name>
</gene>
<proteinExistence type="inferred from homology"/>
<evidence type="ECO:0000256" key="7">
    <source>
        <dbReference type="HAMAP-Rule" id="MF_00227"/>
    </source>
</evidence>
<keyword evidence="10" id="KW-1185">Reference proteome</keyword>
<dbReference type="PROSITE" id="PS00648">
    <property type="entry name" value="RIBONUCLEASE_P"/>
    <property type="match status" value="1"/>
</dbReference>
<keyword evidence="6 7" id="KW-0694">RNA-binding</keyword>
<keyword evidence="2 7" id="KW-0819">tRNA processing</keyword>
<comment type="similarity">
    <text evidence="7">Belongs to the RnpA family.</text>
</comment>
<protein>
    <recommendedName>
        <fullName evidence="7 8">Ribonuclease P protein component</fullName>
        <shortName evidence="7">RNase P protein</shortName>
        <shortName evidence="7">RNaseP protein</shortName>
        <ecNumber evidence="7 8">3.1.26.5</ecNumber>
    </recommendedName>
    <alternativeName>
        <fullName evidence="7">Protein C5</fullName>
    </alternativeName>
</protein>
<evidence type="ECO:0000313" key="10">
    <source>
        <dbReference type="Proteomes" id="UP000663088"/>
    </source>
</evidence>
<keyword evidence="4 7" id="KW-0255">Endonuclease</keyword>
<reference evidence="9 10" key="1">
    <citation type="submission" date="2020-12" db="EMBL/GenBank/DDBJ databases">
        <authorList>
            <person name="Awala S.I."/>
            <person name="Gwak J.-H."/>
            <person name="Kim S.-J."/>
            <person name="Rhee S.-K."/>
        </authorList>
    </citation>
    <scope>NUCLEOTIDE SEQUENCE [LARGE SCALE GENOMIC DNA]</scope>
    <source>
        <strain evidence="9 10">IT5</strain>
    </source>
</reference>
<evidence type="ECO:0000256" key="2">
    <source>
        <dbReference type="ARBA" id="ARBA00022694"/>
    </source>
</evidence>
<accession>A0ABX7PUP4</accession>
<dbReference type="Gene3D" id="3.30.230.10">
    <property type="match status" value="1"/>
</dbReference>
<name>A0ABX7PUP4_9BACT</name>
<evidence type="ECO:0000256" key="5">
    <source>
        <dbReference type="ARBA" id="ARBA00022801"/>
    </source>
</evidence>
<comment type="function">
    <text evidence="1 7">RNaseP catalyzes the removal of the 5'-leader sequence from pre-tRNA to produce the mature 5'-terminus. It can also cleave other RNA substrates such as 4.5S RNA. The protein component plays an auxiliary but essential role in vivo by binding to the 5'-leader sequence and broadening the substrate specificity of the ribozyme.</text>
</comment>
<keyword evidence="5 7" id="KW-0378">Hydrolase</keyword>
<evidence type="ECO:0000256" key="1">
    <source>
        <dbReference type="ARBA" id="ARBA00002663"/>
    </source>
</evidence>
<comment type="subunit">
    <text evidence="7">Consists of a catalytic RNA component (M1 or rnpB) and a protein subunit.</text>
</comment>